<evidence type="ECO:0000313" key="2">
    <source>
        <dbReference type="Proteomes" id="UP000075604"/>
    </source>
</evidence>
<dbReference type="AlphaFoldDB" id="A0A150PPW5"/>
<sequence>MNLLHLENKDADTLKSATALLRRTRRRYGSAVTRIRRVEKFLEKHIAGLGYESEHLYGDAEPFKCPPEPVIVGLKRHLPRSYVIFFAKRDGEWHFYLALTTREPEGGTLILSDEAIPLVSAPAGVVLSCVDTIEARALRILEHLAMVVAMSSGDDTALTQPEAIEGKKGSQDPPQGTVH</sequence>
<dbReference type="Proteomes" id="UP000075604">
    <property type="component" value="Unassembled WGS sequence"/>
</dbReference>
<accession>A0A150PPW5</accession>
<dbReference type="EMBL" id="JELX01001754">
    <property type="protein sequence ID" value="KYF57777.1"/>
    <property type="molecule type" value="Genomic_DNA"/>
</dbReference>
<proteinExistence type="predicted"/>
<gene>
    <name evidence="1" type="ORF">BE04_39460</name>
</gene>
<comment type="caution">
    <text evidence="1">The sequence shown here is derived from an EMBL/GenBank/DDBJ whole genome shotgun (WGS) entry which is preliminary data.</text>
</comment>
<protein>
    <submittedName>
        <fullName evidence="1">Uncharacterized protein</fullName>
    </submittedName>
</protein>
<organism evidence="1 2">
    <name type="scientific">Sorangium cellulosum</name>
    <name type="common">Polyangium cellulosum</name>
    <dbReference type="NCBI Taxonomy" id="56"/>
    <lineage>
        <taxon>Bacteria</taxon>
        <taxon>Pseudomonadati</taxon>
        <taxon>Myxococcota</taxon>
        <taxon>Polyangia</taxon>
        <taxon>Polyangiales</taxon>
        <taxon>Polyangiaceae</taxon>
        <taxon>Sorangium</taxon>
    </lineage>
</organism>
<name>A0A150PPW5_SORCE</name>
<evidence type="ECO:0000313" key="1">
    <source>
        <dbReference type="EMBL" id="KYF57777.1"/>
    </source>
</evidence>
<reference evidence="1 2" key="1">
    <citation type="submission" date="2014-02" db="EMBL/GenBank/DDBJ databases">
        <title>The small core and large imbalanced accessory genome model reveals a collaborative survival strategy of Sorangium cellulosum strains in nature.</title>
        <authorList>
            <person name="Han K."/>
            <person name="Peng R."/>
            <person name="Blom J."/>
            <person name="Li Y.-Z."/>
        </authorList>
    </citation>
    <scope>NUCLEOTIDE SEQUENCE [LARGE SCALE GENOMIC DNA]</scope>
    <source>
        <strain evidence="1 2">So0157-18</strain>
    </source>
</reference>